<proteinExistence type="predicted"/>
<evidence type="ECO:0000256" key="1">
    <source>
        <dbReference type="SAM" id="MobiDB-lite"/>
    </source>
</evidence>
<feature type="compositionally biased region" description="Acidic residues" evidence="1">
    <location>
        <begin position="92"/>
        <end position="103"/>
    </location>
</feature>
<dbReference type="EMBL" id="JAAKFY010000012">
    <property type="protein sequence ID" value="KAF3848637.1"/>
    <property type="molecule type" value="Genomic_DNA"/>
</dbReference>
<dbReference type="AlphaFoldDB" id="A0A7J5YJH8"/>
<dbReference type="Proteomes" id="UP000518266">
    <property type="component" value="Unassembled WGS sequence"/>
</dbReference>
<reference evidence="2 3" key="1">
    <citation type="submission" date="2020-03" db="EMBL/GenBank/DDBJ databases">
        <title>Dissostichus mawsoni Genome sequencing and assembly.</title>
        <authorList>
            <person name="Park H."/>
        </authorList>
    </citation>
    <scope>NUCLEOTIDE SEQUENCE [LARGE SCALE GENOMIC DNA]</scope>
    <source>
        <strain evidence="2">DM0001</strain>
        <tissue evidence="2">Muscle</tissue>
    </source>
</reference>
<evidence type="ECO:0000313" key="2">
    <source>
        <dbReference type="EMBL" id="KAF3848637.1"/>
    </source>
</evidence>
<sequence>MVHGNDDSVLQHFQTDRLTQQAHTNPGNQSPDAPPIRTLCDWQPAPPMRGAQGRGVCVPPMGGAQGRGEESTRGEADSTGRISAVTWRQGKEEEEEEEEEEEGVFSAAIVSEDSDDGKKELGGDGRCCWPSTASLERLDESLSESRCESFSIHTLKRSSVCRCITAKRVMASSRTLPMPFLSHELWMLPVRSVLIVLLPPEVSSSSSSEELVLESHVSSLSLVLLSCSRLYFFRAAASRFCLSKRILSLCFWLRLPLVCFSGPPAATTVGWQRFFFADSAFCGISLSERNRRAFLPPVAEEDDCFPVACPSFVVSMFPSSSFPVEGVAPSSPEESVSESARCPLEEGDIMQGFEEDAGLSLPVEACWESGESLRSSFIRHGMERRLSSPSVFKGLSASFSLGGELVLVVVSVFRCSSWAEPVVDCASSRHSVGDSASTKSSALSESAIFMLVEPKAQRSSEHGPMCLDRSSPAVRETNHSFKFTVKESGCLTAQAT</sequence>
<feature type="compositionally biased region" description="Polar residues" evidence="1">
    <location>
        <begin position="11"/>
        <end position="31"/>
    </location>
</feature>
<evidence type="ECO:0000313" key="3">
    <source>
        <dbReference type="Proteomes" id="UP000518266"/>
    </source>
</evidence>
<keyword evidence="3" id="KW-1185">Reference proteome</keyword>
<gene>
    <name evidence="2" type="ORF">F7725_015134</name>
</gene>
<organism evidence="2 3">
    <name type="scientific">Dissostichus mawsoni</name>
    <name type="common">Antarctic cod</name>
    <dbReference type="NCBI Taxonomy" id="36200"/>
    <lineage>
        <taxon>Eukaryota</taxon>
        <taxon>Metazoa</taxon>
        <taxon>Chordata</taxon>
        <taxon>Craniata</taxon>
        <taxon>Vertebrata</taxon>
        <taxon>Euteleostomi</taxon>
        <taxon>Actinopterygii</taxon>
        <taxon>Neopterygii</taxon>
        <taxon>Teleostei</taxon>
        <taxon>Neoteleostei</taxon>
        <taxon>Acanthomorphata</taxon>
        <taxon>Eupercaria</taxon>
        <taxon>Perciformes</taxon>
        <taxon>Notothenioidei</taxon>
        <taxon>Nototheniidae</taxon>
        <taxon>Dissostichus</taxon>
    </lineage>
</organism>
<protein>
    <submittedName>
        <fullName evidence="2">Uncharacterized protein</fullName>
    </submittedName>
</protein>
<feature type="non-terminal residue" evidence="2">
    <location>
        <position position="496"/>
    </location>
</feature>
<comment type="caution">
    <text evidence="2">The sequence shown here is derived from an EMBL/GenBank/DDBJ whole genome shotgun (WGS) entry which is preliminary data.</text>
</comment>
<accession>A0A7J5YJH8</accession>
<feature type="compositionally biased region" description="Basic and acidic residues" evidence="1">
    <location>
        <begin position="67"/>
        <end position="78"/>
    </location>
</feature>
<feature type="region of interest" description="Disordered" evidence="1">
    <location>
        <begin position="1"/>
        <end position="103"/>
    </location>
</feature>
<name>A0A7J5YJH8_DISMA</name>